<dbReference type="OrthoDB" id="10006572at2759"/>
<evidence type="ECO:0000313" key="2">
    <source>
        <dbReference type="EMBL" id="KIK45000.1"/>
    </source>
</evidence>
<protein>
    <submittedName>
        <fullName evidence="2">Uncharacterized protein</fullName>
    </submittedName>
</protein>
<dbReference type="HOGENOM" id="CLU_973778_0_0_1"/>
<accession>A0A0D0A4L8</accession>
<evidence type="ECO:0000313" key="3">
    <source>
        <dbReference type="Proteomes" id="UP000054485"/>
    </source>
</evidence>
<proteinExistence type="predicted"/>
<reference evidence="3" key="2">
    <citation type="submission" date="2015-01" db="EMBL/GenBank/DDBJ databases">
        <title>Evolutionary Origins and Diversification of the Mycorrhizal Mutualists.</title>
        <authorList>
            <consortium name="DOE Joint Genome Institute"/>
            <consortium name="Mycorrhizal Genomics Consortium"/>
            <person name="Kohler A."/>
            <person name="Kuo A."/>
            <person name="Nagy L.G."/>
            <person name="Floudas D."/>
            <person name="Copeland A."/>
            <person name="Barry K.W."/>
            <person name="Cichocki N."/>
            <person name="Veneault-Fourrey C."/>
            <person name="LaButti K."/>
            <person name="Lindquist E.A."/>
            <person name="Lipzen A."/>
            <person name="Lundell T."/>
            <person name="Morin E."/>
            <person name="Murat C."/>
            <person name="Riley R."/>
            <person name="Ohm R."/>
            <person name="Sun H."/>
            <person name="Tunlid A."/>
            <person name="Henrissat B."/>
            <person name="Grigoriev I.V."/>
            <person name="Hibbett D.S."/>
            <person name="Martin F."/>
        </authorList>
    </citation>
    <scope>NUCLEOTIDE SEQUENCE [LARGE SCALE GENOMIC DNA]</scope>
    <source>
        <strain evidence="3">UH-Slu-Lm8-n1</strain>
    </source>
</reference>
<feature type="region of interest" description="Disordered" evidence="1">
    <location>
        <begin position="25"/>
        <end position="60"/>
    </location>
</feature>
<gene>
    <name evidence="2" type="ORF">CY34DRAFT_802084</name>
</gene>
<sequence length="286" mass="31546">MPSYKHKELPDTRTPVYIDIWPESSSFSSSLGSSSSSRSRVPSSSLSKSPSLNTPRHMRDLDPTVTFVSPSVVIGKSSYIIVLDGAPIHSEDTELECIGPYSNSSVIPPGGSPLLYSTALVPKYWDILCKSPDPTMYTIIQDVYRRDPVPPGRSLGRPRSVLIFSAKYHFRYSASASTPSSSMTPYTAYHVNSPFRANVNRAHPNLLEPNFPRNRPSMPPSLLGQDSSQSHGDNTQSQLYMQSTSDASIGNYSSSNNHESYATTSKEMMARSSFSSFPKDIRNYIV</sequence>
<dbReference type="AlphaFoldDB" id="A0A0D0A4L8"/>
<keyword evidence="3" id="KW-1185">Reference proteome</keyword>
<feature type="compositionally biased region" description="Polar residues" evidence="1">
    <location>
        <begin position="224"/>
        <end position="273"/>
    </location>
</feature>
<feature type="compositionally biased region" description="Low complexity" evidence="1">
    <location>
        <begin position="25"/>
        <end position="51"/>
    </location>
</feature>
<dbReference type="Proteomes" id="UP000054485">
    <property type="component" value="Unassembled WGS sequence"/>
</dbReference>
<name>A0A0D0A4L8_9AGAM</name>
<evidence type="ECO:0000256" key="1">
    <source>
        <dbReference type="SAM" id="MobiDB-lite"/>
    </source>
</evidence>
<feature type="region of interest" description="Disordered" evidence="1">
    <location>
        <begin position="204"/>
        <end position="273"/>
    </location>
</feature>
<dbReference type="InParanoid" id="A0A0D0A4L8"/>
<reference evidence="2 3" key="1">
    <citation type="submission" date="2014-04" db="EMBL/GenBank/DDBJ databases">
        <authorList>
            <consortium name="DOE Joint Genome Institute"/>
            <person name="Kuo A."/>
            <person name="Ruytinx J."/>
            <person name="Rineau F."/>
            <person name="Colpaert J."/>
            <person name="Kohler A."/>
            <person name="Nagy L.G."/>
            <person name="Floudas D."/>
            <person name="Copeland A."/>
            <person name="Barry K.W."/>
            <person name="Cichocki N."/>
            <person name="Veneault-Fourrey C."/>
            <person name="LaButti K."/>
            <person name="Lindquist E.A."/>
            <person name="Lipzen A."/>
            <person name="Lundell T."/>
            <person name="Morin E."/>
            <person name="Murat C."/>
            <person name="Sun H."/>
            <person name="Tunlid A."/>
            <person name="Henrissat B."/>
            <person name="Grigoriev I.V."/>
            <person name="Hibbett D.S."/>
            <person name="Martin F."/>
            <person name="Nordberg H.P."/>
            <person name="Cantor M.N."/>
            <person name="Hua S.X."/>
        </authorList>
    </citation>
    <scope>NUCLEOTIDE SEQUENCE [LARGE SCALE GENOMIC DNA]</scope>
    <source>
        <strain evidence="2 3">UH-Slu-Lm8-n1</strain>
    </source>
</reference>
<dbReference type="STRING" id="930992.A0A0D0A4L8"/>
<organism evidence="2 3">
    <name type="scientific">Suillus luteus UH-Slu-Lm8-n1</name>
    <dbReference type="NCBI Taxonomy" id="930992"/>
    <lineage>
        <taxon>Eukaryota</taxon>
        <taxon>Fungi</taxon>
        <taxon>Dikarya</taxon>
        <taxon>Basidiomycota</taxon>
        <taxon>Agaricomycotina</taxon>
        <taxon>Agaricomycetes</taxon>
        <taxon>Agaricomycetidae</taxon>
        <taxon>Boletales</taxon>
        <taxon>Suillineae</taxon>
        <taxon>Suillaceae</taxon>
        <taxon>Suillus</taxon>
    </lineage>
</organism>
<dbReference type="EMBL" id="KN835180">
    <property type="protein sequence ID" value="KIK45000.1"/>
    <property type="molecule type" value="Genomic_DNA"/>
</dbReference>